<dbReference type="GO" id="GO:0031314">
    <property type="term" value="C:extrinsic component of mitochondrial inner membrane"/>
    <property type="evidence" value="ECO:0007669"/>
    <property type="project" value="UniProtKB-UniRule"/>
</dbReference>
<dbReference type="PANTHER" id="PTHR12922:SF7">
    <property type="entry name" value="UBIQUINONE BIOSYNTHESIS PROTEIN COQ4 HOMOLOG, MITOCHONDRIAL"/>
    <property type="match status" value="1"/>
</dbReference>
<keyword evidence="5 7" id="KW-0456">Lyase</keyword>
<feature type="binding site" evidence="7">
    <location>
        <position position="175"/>
    </location>
    <ligand>
        <name>Zn(2+)</name>
        <dbReference type="ChEBI" id="CHEBI:29105"/>
    </ligand>
</feature>
<keyword evidence="4 7" id="KW-0472">Membrane</keyword>
<reference evidence="9" key="2">
    <citation type="submission" date="2015-01" db="EMBL/GenBank/DDBJ databases">
        <title>Evolutionary Origins and Diversification of the Mycorrhizal Mutualists.</title>
        <authorList>
            <consortium name="DOE Joint Genome Institute"/>
            <consortium name="Mycorrhizal Genomics Consortium"/>
            <person name="Kohler A."/>
            <person name="Kuo A."/>
            <person name="Nagy L.G."/>
            <person name="Floudas D."/>
            <person name="Copeland A."/>
            <person name="Barry K.W."/>
            <person name="Cichocki N."/>
            <person name="Veneault-Fourrey C."/>
            <person name="LaButti K."/>
            <person name="Lindquist E.A."/>
            <person name="Lipzen A."/>
            <person name="Lundell T."/>
            <person name="Morin E."/>
            <person name="Murat C."/>
            <person name="Riley R."/>
            <person name="Ohm R."/>
            <person name="Sun H."/>
            <person name="Tunlid A."/>
            <person name="Henrissat B."/>
            <person name="Grigoriev I.V."/>
            <person name="Hibbett D.S."/>
            <person name="Martin F."/>
        </authorList>
    </citation>
    <scope>NUCLEOTIDE SEQUENCE [LARGE SCALE GENOMIC DNA]</scope>
    <source>
        <strain evidence="9">441</strain>
    </source>
</reference>
<dbReference type="AlphaFoldDB" id="A0A0C9ZSF0"/>
<comment type="pathway">
    <text evidence="7">Cofactor biosynthesis; ubiquinone biosynthesis.</text>
</comment>
<comment type="subunit">
    <text evidence="7">Component of a multi-subunit COQ enzyme complex, composed of at least COQ3, COQ4, COQ5, COQ6, COQ7 and COQ9.</text>
</comment>
<feature type="binding site" evidence="7">
    <location>
        <position position="178"/>
    </location>
    <ligand>
        <name>Zn(2+)</name>
        <dbReference type="ChEBI" id="CHEBI:29105"/>
    </ligand>
</feature>
<gene>
    <name evidence="7" type="primary">COQ4</name>
    <name evidence="8" type="ORF">PISMIDRAFT_673230</name>
</gene>
<accession>A0A0C9ZSF0</accession>
<keyword evidence="1 7" id="KW-0831">Ubiquinone biosynthesis</keyword>
<feature type="binding site" evidence="7">
    <location>
        <position position="174"/>
    </location>
    <ligand>
        <name>Zn(2+)</name>
        <dbReference type="ChEBI" id="CHEBI:29105"/>
    </ligand>
</feature>
<name>A0A0C9ZSF0_9AGAM</name>
<proteinExistence type="inferred from homology"/>
<reference evidence="8 9" key="1">
    <citation type="submission" date="2014-04" db="EMBL/GenBank/DDBJ databases">
        <authorList>
            <consortium name="DOE Joint Genome Institute"/>
            <person name="Kuo A."/>
            <person name="Kohler A."/>
            <person name="Costa M.D."/>
            <person name="Nagy L.G."/>
            <person name="Floudas D."/>
            <person name="Copeland A."/>
            <person name="Barry K.W."/>
            <person name="Cichocki N."/>
            <person name="Veneault-Fourrey C."/>
            <person name="LaButti K."/>
            <person name="Lindquist E.A."/>
            <person name="Lipzen A."/>
            <person name="Lundell T."/>
            <person name="Morin E."/>
            <person name="Murat C."/>
            <person name="Sun H."/>
            <person name="Tunlid A."/>
            <person name="Henrissat B."/>
            <person name="Grigoriev I.V."/>
            <person name="Hibbett D.S."/>
            <person name="Martin F."/>
            <person name="Nordberg H.P."/>
            <person name="Cantor M.N."/>
            <person name="Hua S.X."/>
        </authorList>
    </citation>
    <scope>NUCLEOTIDE SEQUENCE [LARGE SCALE GENOMIC DNA]</scope>
    <source>
        <strain evidence="8 9">441</strain>
    </source>
</reference>
<evidence type="ECO:0000313" key="8">
    <source>
        <dbReference type="EMBL" id="KIK28944.1"/>
    </source>
</evidence>
<feature type="binding site" evidence="7">
    <location>
        <position position="190"/>
    </location>
    <ligand>
        <name>Zn(2+)</name>
        <dbReference type="ChEBI" id="CHEBI:29105"/>
    </ligand>
</feature>
<dbReference type="PANTHER" id="PTHR12922">
    <property type="entry name" value="UBIQUINONE BIOSYNTHESIS PROTEIN"/>
    <property type="match status" value="1"/>
</dbReference>
<dbReference type="Pfam" id="PF05019">
    <property type="entry name" value="Coq4"/>
    <property type="match status" value="1"/>
</dbReference>
<sequence>MASLQCHRHISSYRATLWLSLKCSTTAYPRKPLAASVHTYGSVPRIPVYRGHIPLSPFERTFLALGSAMMAFIDPRRGDMVAACGETTAGFTLINLRDAMLGSCEGRRILKDRPRVNTNTLNMEKLRSLPDNTFGRAYTRWLDACKINPDSREPVHYIDDPELAYVMQRYRETHDLYHALFALKVSAMPELVLKAFEFANLGFPMTALALGASINLKPPQRERLWREFVPWAVKCGSNARCLITVYWEERWEQDLDELKRELGVWDPPLGVSLPPPAARA</sequence>
<dbReference type="Proteomes" id="UP000054018">
    <property type="component" value="Unassembled WGS sequence"/>
</dbReference>
<evidence type="ECO:0000313" key="9">
    <source>
        <dbReference type="Proteomes" id="UP000054018"/>
    </source>
</evidence>
<dbReference type="OrthoDB" id="4249at2759"/>
<comment type="subcellular location">
    <subcellularLocation>
        <location evidence="7">Mitochondrion inner membrane</location>
        <topology evidence="7">Peripheral membrane protein</topology>
        <orientation evidence="7">Matrix side</orientation>
    </subcellularLocation>
</comment>
<dbReference type="EMBL" id="KN833691">
    <property type="protein sequence ID" value="KIK28944.1"/>
    <property type="molecule type" value="Genomic_DNA"/>
</dbReference>
<dbReference type="InterPro" id="IPR027540">
    <property type="entry name" value="Coq4_euk"/>
</dbReference>
<comment type="function">
    <text evidence="7">Lyase that catalyzes the C1-decarboxylation of 4-hydroxy-3-methoxy-5-(all-trans-polyprenyl)benzoic acid into 2-methoxy-6-(all-trans-polyprenyl)phenol during ubiquinone biosynthesis.</text>
</comment>
<keyword evidence="7" id="KW-0862">Zinc</keyword>
<comment type="cofactor">
    <cofactor evidence="7">
        <name>Zn(2+)</name>
        <dbReference type="ChEBI" id="CHEBI:29105"/>
    </cofactor>
</comment>
<comment type="similarity">
    <text evidence="7">Belongs to the COQ4 family.</text>
</comment>
<evidence type="ECO:0000256" key="4">
    <source>
        <dbReference type="ARBA" id="ARBA00023136"/>
    </source>
</evidence>
<evidence type="ECO:0000256" key="3">
    <source>
        <dbReference type="ARBA" id="ARBA00023128"/>
    </source>
</evidence>
<dbReference type="GO" id="GO:0120539">
    <property type="term" value="F:4-hydroxy-3-methoxy-5-polyprenylbenzoate decarboxylase activity"/>
    <property type="evidence" value="ECO:0007669"/>
    <property type="project" value="UniProtKB-EC"/>
</dbReference>
<comment type="catalytic activity">
    <reaction evidence="7">
        <text>a 4-hydroxy-3-methoxy-5-(all-trans-polyprenyl)benzoate + H(+) = a 2-methoxy-6-(all-trans-polyprenyl)phenol + CO2</text>
        <dbReference type="Rhea" id="RHEA:81179"/>
        <dbReference type="Rhea" id="RHEA-COMP:9551"/>
        <dbReference type="Rhea" id="RHEA-COMP:10931"/>
        <dbReference type="ChEBI" id="CHEBI:15378"/>
        <dbReference type="ChEBI" id="CHEBI:16526"/>
        <dbReference type="ChEBI" id="CHEBI:62731"/>
        <dbReference type="ChEBI" id="CHEBI:84443"/>
        <dbReference type="EC" id="4.1.1.130"/>
    </reaction>
</comment>
<dbReference type="GO" id="GO:0008270">
    <property type="term" value="F:zinc ion binding"/>
    <property type="evidence" value="ECO:0007669"/>
    <property type="project" value="UniProtKB-UniRule"/>
</dbReference>
<evidence type="ECO:0000256" key="5">
    <source>
        <dbReference type="ARBA" id="ARBA00023239"/>
    </source>
</evidence>
<keyword evidence="2 7" id="KW-0999">Mitochondrion inner membrane</keyword>
<dbReference type="HOGENOM" id="CLU_061241_0_1_1"/>
<evidence type="ECO:0000256" key="7">
    <source>
        <dbReference type="HAMAP-Rule" id="MF_03111"/>
    </source>
</evidence>
<keyword evidence="7" id="KW-0479">Metal-binding</keyword>
<dbReference type="STRING" id="765257.A0A0C9ZSF0"/>
<dbReference type="HAMAP" id="MF_03111">
    <property type="entry name" value="Coq4"/>
    <property type="match status" value="1"/>
</dbReference>
<protein>
    <recommendedName>
        <fullName evidence="6">4-hydroxy-3-methoxy-5-polyprenylbenzoate decarboxylase</fullName>
    </recommendedName>
</protein>
<evidence type="ECO:0000256" key="6">
    <source>
        <dbReference type="ARBA" id="ARBA00081568"/>
    </source>
</evidence>
<evidence type="ECO:0000256" key="1">
    <source>
        <dbReference type="ARBA" id="ARBA00022688"/>
    </source>
</evidence>
<dbReference type="UniPathway" id="UPA00232"/>
<keyword evidence="9" id="KW-1185">Reference proteome</keyword>
<dbReference type="InterPro" id="IPR007715">
    <property type="entry name" value="Coq4"/>
</dbReference>
<keyword evidence="3 7" id="KW-0496">Mitochondrion</keyword>
<organism evidence="8 9">
    <name type="scientific">Pisolithus microcarpus 441</name>
    <dbReference type="NCBI Taxonomy" id="765257"/>
    <lineage>
        <taxon>Eukaryota</taxon>
        <taxon>Fungi</taxon>
        <taxon>Dikarya</taxon>
        <taxon>Basidiomycota</taxon>
        <taxon>Agaricomycotina</taxon>
        <taxon>Agaricomycetes</taxon>
        <taxon>Agaricomycetidae</taxon>
        <taxon>Boletales</taxon>
        <taxon>Sclerodermatineae</taxon>
        <taxon>Pisolithaceae</taxon>
        <taxon>Pisolithus</taxon>
    </lineage>
</organism>
<evidence type="ECO:0000256" key="2">
    <source>
        <dbReference type="ARBA" id="ARBA00022792"/>
    </source>
</evidence>